<name>A0A4C1VWZ6_EUMVA</name>
<protein>
    <submittedName>
        <fullName evidence="1">Uncharacterized protein</fullName>
    </submittedName>
</protein>
<comment type="caution">
    <text evidence="1">The sequence shown here is derived from an EMBL/GenBank/DDBJ whole genome shotgun (WGS) entry which is preliminary data.</text>
</comment>
<organism evidence="1 2">
    <name type="scientific">Eumeta variegata</name>
    <name type="common">Bagworm moth</name>
    <name type="synonym">Eumeta japonica</name>
    <dbReference type="NCBI Taxonomy" id="151549"/>
    <lineage>
        <taxon>Eukaryota</taxon>
        <taxon>Metazoa</taxon>
        <taxon>Ecdysozoa</taxon>
        <taxon>Arthropoda</taxon>
        <taxon>Hexapoda</taxon>
        <taxon>Insecta</taxon>
        <taxon>Pterygota</taxon>
        <taxon>Neoptera</taxon>
        <taxon>Endopterygota</taxon>
        <taxon>Lepidoptera</taxon>
        <taxon>Glossata</taxon>
        <taxon>Ditrysia</taxon>
        <taxon>Tineoidea</taxon>
        <taxon>Psychidae</taxon>
        <taxon>Oiketicinae</taxon>
        <taxon>Eumeta</taxon>
    </lineage>
</organism>
<dbReference type="Proteomes" id="UP000299102">
    <property type="component" value="Unassembled WGS sequence"/>
</dbReference>
<reference evidence="1 2" key="1">
    <citation type="journal article" date="2019" name="Commun. Biol.">
        <title>The bagworm genome reveals a unique fibroin gene that provides high tensile strength.</title>
        <authorList>
            <person name="Kono N."/>
            <person name="Nakamura H."/>
            <person name="Ohtoshi R."/>
            <person name="Tomita M."/>
            <person name="Numata K."/>
            <person name="Arakawa K."/>
        </authorList>
    </citation>
    <scope>NUCLEOTIDE SEQUENCE [LARGE SCALE GENOMIC DNA]</scope>
</reference>
<evidence type="ECO:0000313" key="2">
    <source>
        <dbReference type="Proteomes" id="UP000299102"/>
    </source>
</evidence>
<accession>A0A4C1VWZ6</accession>
<gene>
    <name evidence="1" type="ORF">EVAR_31197_1</name>
</gene>
<dbReference type="EMBL" id="BGZK01000433">
    <property type="protein sequence ID" value="GBP43313.1"/>
    <property type="molecule type" value="Genomic_DNA"/>
</dbReference>
<dbReference type="AlphaFoldDB" id="A0A4C1VWZ6"/>
<keyword evidence="2" id="KW-1185">Reference proteome</keyword>
<evidence type="ECO:0000313" key="1">
    <source>
        <dbReference type="EMBL" id="GBP43313.1"/>
    </source>
</evidence>
<sequence>MGTCRVQQTRLFIESASIPAVKRDPELRRRCRSDWRRTALCLPIKAVEHTKISHEAYSNRTLATTLVMMVFSASETMTEFSSRSKVLVTSLLVVDAIDYTETYYIFFAKPTGRAG</sequence>
<proteinExistence type="predicted"/>